<dbReference type="Proteomes" id="UP000214673">
    <property type="component" value="Unassembled WGS sequence"/>
</dbReference>
<reference evidence="2 3" key="1">
    <citation type="submission" date="2016-11" db="EMBL/GenBank/DDBJ databases">
        <title>Comparison of Traditional DNA-DNA Hybridization with In Silico Genomic Analysis.</title>
        <authorList>
            <person name="Nicholson A.C."/>
            <person name="Sammons S."/>
            <person name="Humrighouse B.W."/>
            <person name="Graziano J."/>
            <person name="Lasker B."/>
            <person name="Whitney A.M."/>
            <person name="Mcquiston J.R."/>
        </authorList>
    </citation>
    <scope>NUCLEOTIDE SEQUENCE [LARGE SCALE GENOMIC DNA]</scope>
    <source>
        <strain evidence="2 3">H1892</strain>
    </source>
</reference>
<sequence>MIDWHGIEQRWEADGSKRDERGRRVFAASEARAAGWGGLAAVSAITGLARSTIGRGLKDLDAPPLRQGRVRREGGGPKPLTDRDPTLLTDLEHLVAPATLGDPERRLLWVSKSLDKLACALTDMGHAISPNSVRKLLIGLGFSRQSNRKADEGSRHPDRDAQFEHINGKVIAAQAAGQPVISVDTKKKELIGNFKNGGTDYRPRGDPRRVKVHDFEDKSLGKVAPYGVYDVTADEGWVSVGITADTAEFAVASIRTWLERMGRQRYPEARELTITADCGGSNGVRVRLWKHELQTFSDKSGLTLHVHHYPPGTSKWNKIEHRLFCRITQNWRGRPLTDRRAVVDLIGATTTKTGLKVECALDMRTYEKGVKVSDAEMDSLDITGDAFHPEWNYTIKPRQPET</sequence>
<organism evidence="2 3">
    <name type="scientific">Haematobacter missouriensis</name>
    <dbReference type="NCBI Taxonomy" id="366616"/>
    <lineage>
        <taxon>Bacteria</taxon>
        <taxon>Pseudomonadati</taxon>
        <taxon>Pseudomonadota</taxon>
        <taxon>Alphaproteobacteria</taxon>
        <taxon>Rhodobacterales</taxon>
        <taxon>Paracoccaceae</taxon>
        <taxon>Haematobacter</taxon>
    </lineage>
</organism>
<evidence type="ECO:0000313" key="2">
    <source>
        <dbReference type="EMBL" id="OWJ74265.1"/>
    </source>
</evidence>
<dbReference type="InterPro" id="IPR011518">
    <property type="entry name" value="Transposase_36"/>
</dbReference>
<feature type="compositionally biased region" description="Basic and acidic residues" evidence="1">
    <location>
        <begin position="70"/>
        <end position="85"/>
    </location>
</feature>
<accession>A0ABX3ZR75</accession>
<dbReference type="RefSeq" id="WP_035747620.1">
    <property type="nucleotide sequence ID" value="NZ_JFGS01000091.1"/>
</dbReference>
<keyword evidence="3" id="KW-1185">Reference proteome</keyword>
<proteinExistence type="predicted"/>
<gene>
    <name evidence="2" type="ORF">CDV53_13990</name>
</gene>
<protein>
    <submittedName>
        <fullName evidence="2">ISAzo13 family transposase</fullName>
    </submittedName>
</protein>
<dbReference type="EMBL" id="NIPV01000080">
    <property type="protein sequence ID" value="OWJ74265.1"/>
    <property type="molecule type" value="Genomic_DNA"/>
</dbReference>
<dbReference type="NCBIfam" id="NF033519">
    <property type="entry name" value="transpos_ISAzo13"/>
    <property type="match status" value="1"/>
</dbReference>
<comment type="caution">
    <text evidence="2">The sequence shown here is derived from an EMBL/GenBank/DDBJ whole genome shotgun (WGS) entry which is preliminary data.</text>
</comment>
<evidence type="ECO:0000313" key="3">
    <source>
        <dbReference type="Proteomes" id="UP000214673"/>
    </source>
</evidence>
<evidence type="ECO:0000256" key="1">
    <source>
        <dbReference type="SAM" id="MobiDB-lite"/>
    </source>
</evidence>
<dbReference type="Pfam" id="PF07592">
    <property type="entry name" value="DDE_Tnp_ISAZ013"/>
    <property type="match status" value="1"/>
</dbReference>
<name>A0ABX3ZR75_9RHOB</name>
<feature type="region of interest" description="Disordered" evidence="1">
    <location>
        <begin position="59"/>
        <end position="85"/>
    </location>
</feature>